<name>A0A9D1L0D0_9FIRM</name>
<reference evidence="1" key="1">
    <citation type="submission" date="2020-10" db="EMBL/GenBank/DDBJ databases">
        <authorList>
            <person name="Gilroy R."/>
        </authorList>
    </citation>
    <scope>NUCLEOTIDE SEQUENCE</scope>
    <source>
        <strain evidence="1">CHK195-11698</strain>
    </source>
</reference>
<accession>A0A9D1L0D0</accession>
<sequence length="96" mass="10983">MFKHKALPESRIAFNEIRSIRIYQKKKLGFYGLIAYPSYMTLTLQDERRWTIPFWISTAFKAEATFAMQTLAASGVTVEDPQGLLSCVLGMVKNVF</sequence>
<reference evidence="1" key="2">
    <citation type="journal article" date="2021" name="PeerJ">
        <title>Extensive microbial diversity within the chicken gut microbiome revealed by metagenomics and culture.</title>
        <authorList>
            <person name="Gilroy R."/>
            <person name="Ravi A."/>
            <person name="Getino M."/>
            <person name="Pursley I."/>
            <person name="Horton D.L."/>
            <person name="Alikhan N.F."/>
            <person name="Baker D."/>
            <person name="Gharbi K."/>
            <person name="Hall N."/>
            <person name="Watson M."/>
            <person name="Adriaenssens E.M."/>
            <person name="Foster-Nyarko E."/>
            <person name="Jarju S."/>
            <person name="Secka A."/>
            <person name="Antonio M."/>
            <person name="Oren A."/>
            <person name="Chaudhuri R.R."/>
            <person name="La Ragione R."/>
            <person name="Hildebrand F."/>
            <person name="Pallen M.J."/>
        </authorList>
    </citation>
    <scope>NUCLEOTIDE SEQUENCE</scope>
    <source>
        <strain evidence="1">CHK195-11698</strain>
    </source>
</reference>
<evidence type="ECO:0000313" key="2">
    <source>
        <dbReference type="Proteomes" id="UP000824175"/>
    </source>
</evidence>
<gene>
    <name evidence="1" type="ORF">IAD15_06045</name>
</gene>
<organism evidence="1 2">
    <name type="scientific">Candidatus Fimiplasma intestinipullorum</name>
    <dbReference type="NCBI Taxonomy" id="2840825"/>
    <lineage>
        <taxon>Bacteria</taxon>
        <taxon>Bacillati</taxon>
        <taxon>Bacillota</taxon>
        <taxon>Clostridia</taxon>
        <taxon>Eubacteriales</taxon>
        <taxon>Candidatus Fimiplasma</taxon>
    </lineage>
</organism>
<protein>
    <submittedName>
        <fullName evidence="1">Uncharacterized protein</fullName>
    </submittedName>
</protein>
<evidence type="ECO:0000313" key="1">
    <source>
        <dbReference type="EMBL" id="HIU13615.1"/>
    </source>
</evidence>
<dbReference type="Proteomes" id="UP000824175">
    <property type="component" value="Unassembled WGS sequence"/>
</dbReference>
<dbReference type="EMBL" id="DVMJ01000052">
    <property type="protein sequence ID" value="HIU13615.1"/>
    <property type="molecule type" value="Genomic_DNA"/>
</dbReference>
<comment type="caution">
    <text evidence="1">The sequence shown here is derived from an EMBL/GenBank/DDBJ whole genome shotgun (WGS) entry which is preliminary data.</text>
</comment>
<proteinExistence type="predicted"/>
<dbReference type="AlphaFoldDB" id="A0A9D1L0D0"/>